<keyword evidence="1" id="KW-0472">Membrane</keyword>
<reference evidence="2 3" key="1">
    <citation type="submission" date="2021-05" db="EMBL/GenBank/DDBJ databases">
        <title>Genome Assembly of Synthetic Allotetraploid Brassica napus Reveals Homoeologous Exchanges between Subgenomes.</title>
        <authorList>
            <person name="Davis J.T."/>
        </authorList>
    </citation>
    <scope>NUCLEOTIDE SEQUENCE [LARGE SCALE GENOMIC DNA]</scope>
    <source>
        <strain evidence="3">cv. Da-Ae</strain>
        <tissue evidence="2">Seedling</tissue>
    </source>
</reference>
<gene>
    <name evidence="2" type="ORF">HID58_083882</name>
</gene>
<name>A0ABQ7YEU7_BRANA</name>
<keyword evidence="3" id="KW-1185">Reference proteome</keyword>
<sequence>MIRSGPATTDSNIEEILKRLLLLKRLLNRCVMLSRISMLTWSYLLIPLNLIIGYVIVLHSYMQRTLLDPTDKQELEALQQELNICCIRFKLLSSRMKI</sequence>
<dbReference type="EMBL" id="JAGKQM010000018">
    <property type="protein sequence ID" value="KAH0866671.1"/>
    <property type="molecule type" value="Genomic_DNA"/>
</dbReference>
<protein>
    <submittedName>
        <fullName evidence="2">Uncharacterized protein</fullName>
    </submittedName>
</protein>
<evidence type="ECO:0000313" key="2">
    <source>
        <dbReference type="EMBL" id="KAH0866671.1"/>
    </source>
</evidence>
<evidence type="ECO:0000313" key="3">
    <source>
        <dbReference type="Proteomes" id="UP000824890"/>
    </source>
</evidence>
<proteinExistence type="predicted"/>
<keyword evidence="1" id="KW-1133">Transmembrane helix</keyword>
<feature type="transmembrane region" description="Helical" evidence="1">
    <location>
        <begin position="41"/>
        <end position="62"/>
    </location>
</feature>
<accession>A0ABQ7YEU7</accession>
<evidence type="ECO:0000256" key="1">
    <source>
        <dbReference type="SAM" id="Phobius"/>
    </source>
</evidence>
<dbReference type="Proteomes" id="UP000824890">
    <property type="component" value="Unassembled WGS sequence"/>
</dbReference>
<keyword evidence="1" id="KW-0812">Transmembrane</keyword>
<comment type="caution">
    <text evidence="2">The sequence shown here is derived from an EMBL/GenBank/DDBJ whole genome shotgun (WGS) entry which is preliminary data.</text>
</comment>
<organism evidence="2 3">
    <name type="scientific">Brassica napus</name>
    <name type="common">Rape</name>
    <dbReference type="NCBI Taxonomy" id="3708"/>
    <lineage>
        <taxon>Eukaryota</taxon>
        <taxon>Viridiplantae</taxon>
        <taxon>Streptophyta</taxon>
        <taxon>Embryophyta</taxon>
        <taxon>Tracheophyta</taxon>
        <taxon>Spermatophyta</taxon>
        <taxon>Magnoliopsida</taxon>
        <taxon>eudicotyledons</taxon>
        <taxon>Gunneridae</taxon>
        <taxon>Pentapetalae</taxon>
        <taxon>rosids</taxon>
        <taxon>malvids</taxon>
        <taxon>Brassicales</taxon>
        <taxon>Brassicaceae</taxon>
        <taxon>Brassiceae</taxon>
        <taxon>Brassica</taxon>
    </lineage>
</organism>